<evidence type="ECO:0000313" key="5">
    <source>
        <dbReference type="EMBL" id="KAA8518081.1"/>
    </source>
</evidence>
<keyword evidence="3" id="KW-0611">Plant defense</keyword>
<name>A0A5J4ZLX9_9ASTE</name>
<gene>
    <name evidence="5" type="ORF">F0562_015555</name>
</gene>
<dbReference type="Proteomes" id="UP000325577">
    <property type="component" value="Linkage Group LG7"/>
</dbReference>
<organism evidence="5 6">
    <name type="scientific">Nyssa sinensis</name>
    <dbReference type="NCBI Taxonomy" id="561372"/>
    <lineage>
        <taxon>Eukaryota</taxon>
        <taxon>Viridiplantae</taxon>
        <taxon>Streptophyta</taxon>
        <taxon>Embryophyta</taxon>
        <taxon>Tracheophyta</taxon>
        <taxon>Spermatophyta</taxon>
        <taxon>Magnoliopsida</taxon>
        <taxon>eudicotyledons</taxon>
        <taxon>Gunneridae</taxon>
        <taxon>Pentapetalae</taxon>
        <taxon>asterids</taxon>
        <taxon>Cornales</taxon>
        <taxon>Nyssaceae</taxon>
        <taxon>Nyssa</taxon>
    </lineage>
</organism>
<dbReference type="GO" id="GO:0000166">
    <property type="term" value="F:nucleotide binding"/>
    <property type="evidence" value="ECO:0007669"/>
    <property type="project" value="UniProtKB-KW"/>
</dbReference>
<accession>A0A5J4ZLX9</accession>
<dbReference type="InterPro" id="IPR041118">
    <property type="entry name" value="Rx_N"/>
</dbReference>
<evidence type="ECO:0000256" key="2">
    <source>
        <dbReference type="ARBA" id="ARBA00022741"/>
    </source>
</evidence>
<reference evidence="5 6" key="1">
    <citation type="submission" date="2019-09" db="EMBL/GenBank/DDBJ databases">
        <title>A chromosome-level genome assembly of the Chinese tupelo Nyssa sinensis.</title>
        <authorList>
            <person name="Yang X."/>
            <person name="Kang M."/>
            <person name="Yang Y."/>
            <person name="Xiong H."/>
            <person name="Wang M."/>
            <person name="Zhang Z."/>
            <person name="Wang Z."/>
            <person name="Wu H."/>
            <person name="Ma T."/>
            <person name="Liu J."/>
            <person name="Xi Z."/>
        </authorList>
    </citation>
    <scope>NUCLEOTIDE SEQUENCE [LARGE SCALE GENOMIC DNA]</scope>
    <source>
        <strain evidence="5">J267</strain>
        <tissue evidence="5">Leaf</tissue>
    </source>
</reference>
<dbReference type="GO" id="GO:0006952">
    <property type="term" value="P:defense response"/>
    <property type="evidence" value="ECO:0007669"/>
    <property type="project" value="UniProtKB-KW"/>
</dbReference>
<evidence type="ECO:0000256" key="3">
    <source>
        <dbReference type="ARBA" id="ARBA00022821"/>
    </source>
</evidence>
<protein>
    <recommendedName>
        <fullName evidence="4">Disease resistance N-terminal domain-containing protein</fullName>
    </recommendedName>
</protein>
<sequence length="134" mass="15424">MADTFLFGIVREITQKLASLAADEVALAWGLEEELRRLEDTATTIEAVLLDAEEQQVRSRAVREWLRRLQDVVRDITNVVDDIATEALRRQVENQITDKVVDIWNLCQTACKTSQSLRIWNFRYALGSAFQRTI</sequence>
<proteinExistence type="predicted"/>
<dbReference type="Pfam" id="PF18052">
    <property type="entry name" value="Rx_N"/>
    <property type="match status" value="1"/>
</dbReference>
<feature type="domain" description="Disease resistance N-terminal" evidence="4">
    <location>
        <begin position="10"/>
        <end position="94"/>
    </location>
</feature>
<evidence type="ECO:0000256" key="1">
    <source>
        <dbReference type="ARBA" id="ARBA00022737"/>
    </source>
</evidence>
<evidence type="ECO:0000313" key="6">
    <source>
        <dbReference type="Proteomes" id="UP000325577"/>
    </source>
</evidence>
<keyword evidence="6" id="KW-1185">Reference proteome</keyword>
<keyword evidence="2" id="KW-0547">Nucleotide-binding</keyword>
<keyword evidence="1" id="KW-0677">Repeat</keyword>
<evidence type="ECO:0000259" key="4">
    <source>
        <dbReference type="Pfam" id="PF18052"/>
    </source>
</evidence>
<dbReference type="EMBL" id="CM018050">
    <property type="protein sequence ID" value="KAA8518081.1"/>
    <property type="molecule type" value="Genomic_DNA"/>
</dbReference>
<dbReference type="OrthoDB" id="1933539at2759"/>
<dbReference type="AlphaFoldDB" id="A0A5J4ZLX9"/>
<dbReference type="Gene3D" id="1.20.5.4130">
    <property type="match status" value="1"/>
</dbReference>